<name>A0A7X0AZ36_9PROT</name>
<feature type="transmembrane region" description="Helical" evidence="6">
    <location>
        <begin position="133"/>
        <end position="153"/>
    </location>
</feature>
<dbReference type="SUPFAM" id="SSF103481">
    <property type="entry name" value="Multidrug resistance efflux transporter EmrE"/>
    <property type="match status" value="2"/>
</dbReference>
<feature type="transmembrane region" description="Helical" evidence="6">
    <location>
        <begin position="85"/>
        <end position="102"/>
    </location>
</feature>
<keyword evidence="4 6" id="KW-1133">Transmembrane helix</keyword>
<feature type="transmembrane region" description="Helical" evidence="6">
    <location>
        <begin position="249"/>
        <end position="270"/>
    </location>
</feature>
<organism evidence="8 9">
    <name type="scientific">Nitrospirillum iridis</name>
    <dbReference type="NCBI Taxonomy" id="765888"/>
    <lineage>
        <taxon>Bacteria</taxon>
        <taxon>Pseudomonadati</taxon>
        <taxon>Pseudomonadota</taxon>
        <taxon>Alphaproteobacteria</taxon>
        <taxon>Rhodospirillales</taxon>
        <taxon>Azospirillaceae</taxon>
        <taxon>Nitrospirillum</taxon>
    </lineage>
</organism>
<comment type="subcellular location">
    <subcellularLocation>
        <location evidence="1">Cell membrane</location>
        <topology evidence="1">Multi-pass membrane protein</topology>
    </subcellularLocation>
</comment>
<evidence type="ECO:0000256" key="5">
    <source>
        <dbReference type="ARBA" id="ARBA00023136"/>
    </source>
</evidence>
<keyword evidence="5 6" id="KW-0472">Membrane</keyword>
<feature type="transmembrane region" description="Helical" evidence="6">
    <location>
        <begin position="214"/>
        <end position="237"/>
    </location>
</feature>
<protein>
    <submittedName>
        <fullName evidence="8">Inner membrane transporter RhtA</fullName>
    </submittedName>
</protein>
<feature type="transmembrane region" description="Helical" evidence="6">
    <location>
        <begin position="159"/>
        <end position="177"/>
    </location>
</feature>
<accession>A0A7X0AZ36</accession>
<evidence type="ECO:0000256" key="1">
    <source>
        <dbReference type="ARBA" id="ARBA00004651"/>
    </source>
</evidence>
<keyword evidence="3 6" id="KW-0812">Transmembrane</keyword>
<evidence type="ECO:0000259" key="7">
    <source>
        <dbReference type="Pfam" id="PF00892"/>
    </source>
</evidence>
<feature type="domain" description="EamA" evidence="7">
    <location>
        <begin position="160"/>
        <end position="290"/>
    </location>
</feature>
<dbReference type="PANTHER" id="PTHR42920:SF24">
    <property type="entry name" value="AROMATIC AMINO ACID EXPORTER YDDG"/>
    <property type="match status" value="1"/>
</dbReference>
<dbReference type="GO" id="GO:0005886">
    <property type="term" value="C:plasma membrane"/>
    <property type="evidence" value="ECO:0007669"/>
    <property type="project" value="UniProtKB-SubCell"/>
</dbReference>
<dbReference type="EMBL" id="JACIIZ010000004">
    <property type="protein sequence ID" value="MBB6251199.1"/>
    <property type="molecule type" value="Genomic_DNA"/>
</dbReference>
<evidence type="ECO:0000256" key="6">
    <source>
        <dbReference type="SAM" id="Phobius"/>
    </source>
</evidence>
<dbReference type="RefSeq" id="WP_184799485.1">
    <property type="nucleotide sequence ID" value="NZ_JACIIZ010000004.1"/>
</dbReference>
<evidence type="ECO:0000313" key="8">
    <source>
        <dbReference type="EMBL" id="MBB6251199.1"/>
    </source>
</evidence>
<dbReference type="Proteomes" id="UP000539175">
    <property type="component" value="Unassembled WGS sequence"/>
</dbReference>
<comment type="caution">
    <text evidence="8">The sequence shown here is derived from an EMBL/GenBank/DDBJ whole genome shotgun (WGS) entry which is preliminary data.</text>
</comment>
<evidence type="ECO:0000256" key="4">
    <source>
        <dbReference type="ARBA" id="ARBA00022989"/>
    </source>
</evidence>
<feature type="transmembrane region" description="Helical" evidence="6">
    <location>
        <begin position="276"/>
        <end position="295"/>
    </location>
</feature>
<feature type="transmembrane region" description="Helical" evidence="6">
    <location>
        <begin position="189"/>
        <end position="208"/>
    </location>
</feature>
<dbReference type="InterPro" id="IPR051258">
    <property type="entry name" value="Diverse_Substrate_Transporter"/>
</dbReference>
<dbReference type="InterPro" id="IPR037185">
    <property type="entry name" value="EmrE-like"/>
</dbReference>
<dbReference type="Pfam" id="PF00892">
    <property type="entry name" value="EamA"/>
    <property type="match status" value="1"/>
</dbReference>
<keyword evidence="9" id="KW-1185">Reference proteome</keyword>
<evidence type="ECO:0000313" key="9">
    <source>
        <dbReference type="Proteomes" id="UP000539175"/>
    </source>
</evidence>
<sequence>MSPDTALPPAGTVQGAATLPLFVPVAALFAAMVSVTTGASIAKTLFPVTGAEGTTALRLTTAAILLTLLLRPWRLRLTRGSWRPLLAYGGAMAGMNFLFYLSLQTIPVGIAIAVEFTGPLGLALLSSRRKADFLWIGLAVAGLALLLPLEPAAAQLDPHGIACALGAGVFWALYILAAKKVGGAHGTQATAAGTLIAACLVLPVGIAHTGAATLFQPAILVSAVMVGALSSALPYTLEMFALRRLPAQTFGTLTSAEPAVGALMALLLLGEALSPLHWLAIATIMVASIGATLSARRQTPPVLPE</sequence>
<evidence type="ECO:0000256" key="3">
    <source>
        <dbReference type="ARBA" id="ARBA00022692"/>
    </source>
</evidence>
<evidence type="ECO:0000256" key="2">
    <source>
        <dbReference type="ARBA" id="ARBA00022475"/>
    </source>
</evidence>
<feature type="transmembrane region" description="Helical" evidence="6">
    <location>
        <begin position="21"/>
        <end position="42"/>
    </location>
</feature>
<proteinExistence type="predicted"/>
<keyword evidence="2" id="KW-1003">Cell membrane</keyword>
<feature type="transmembrane region" description="Helical" evidence="6">
    <location>
        <begin position="108"/>
        <end position="126"/>
    </location>
</feature>
<dbReference type="InterPro" id="IPR000620">
    <property type="entry name" value="EamA_dom"/>
</dbReference>
<reference evidence="8 9" key="1">
    <citation type="submission" date="2020-08" db="EMBL/GenBank/DDBJ databases">
        <title>Genomic Encyclopedia of Type Strains, Phase IV (KMG-IV): sequencing the most valuable type-strain genomes for metagenomic binning, comparative biology and taxonomic classification.</title>
        <authorList>
            <person name="Goeker M."/>
        </authorList>
    </citation>
    <scope>NUCLEOTIDE SEQUENCE [LARGE SCALE GENOMIC DNA]</scope>
    <source>
        <strain evidence="8 9">DSM 22198</strain>
    </source>
</reference>
<dbReference type="AlphaFoldDB" id="A0A7X0AZ36"/>
<dbReference type="PANTHER" id="PTHR42920">
    <property type="entry name" value="OS03G0707200 PROTEIN-RELATED"/>
    <property type="match status" value="1"/>
</dbReference>
<gene>
    <name evidence="8" type="ORF">FHS74_001744</name>
</gene>